<evidence type="ECO:0000313" key="5">
    <source>
        <dbReference type="EMBL" id="PTQ99333.1"/>
    </source>
</evidence>
<organism evidence="5 6">
    <name type="scientific">Mucilaginibacter yixingensis</name>
    <dbReference type="NCBI Taxonomy" id="1295612"/>
    <lineage>
        <taxon>Bacteria</taxon>
        <taxon>Pseudomonadati</taxon>
        <taxon>Bacteroidota</taxon>
        <taxon>Sphingobacteriia</taxon>
        <taxon>Sphingobacteriales</taxon>
        <taxon>Sphingobacteriaceae</taxon>
        <taxon>Mucilaginibacter</taxon>
    </lineage>
</organism>
<dbReference type="PANTHER" id="PTHR23416:SF23">
    <property type="entry name" value="ACETYLTRANSFERASE C18B11.09C-RELATED"/>
    <property type="match status" value="1"/>
</dbReference>
<dbReference type="PROSITE" id="PS00101">
    <property type="entry name" value="HEXAPEP_TRANSFERASES"/>
    <property type="match status" value="1"/>
</dbReference>
<dbReference type="CDD" id="cd04647">
    <property type="entry name" value="LbH_MAT_like"/>
    <property type="match status" value="1"/>
</dbReference>
<dbReference type="InterPro" id="IPR001451">
    <property type="entry name" value="Hexapep"/>
</dbReference>
<dbReference type="EMBL" id="QAOQ01000002">
    <property type="protein sequence ID" value="PTQ99333.1"/>
    <property type="molecule type" value="Genomic_DNA"/>
</dbReference>
<keyword evidence="4" id="KW-0012">Acyltransferase</keyword>
<dbReference type="InterPro" id="IPR051159">
    <property type="entry name" value="Hexapeptide_acetyltransf"/>
</dbReference>
<dbReference type="InterPro" id="IPR018357">
    <property type="entry name" value="Hexapep_transf_CS"/>
</dbReference>
<accession>A0A2T5JC42</accession>
<sequence length="175" mass="19093">MIKKLFVLLLTRISGESKRAGIYGKYLGIKFGKNVRITGIPIFGSEPYLISIGDNVTITQGVMFHNHDGGVNVIRHKHPNIDIIKPIVVGNNVFIGANAHIMPGVTIGNNVIIAAASVVSKDVPDGVIVGGIPARIIKTIDDYEKKVVPQAVVLKNRHDQQKRKEEILALFQKSN</sequence>
<keyword evidence="3" id="KW-0677">Repeat</keyword>
<gene>
    <name evidence="5" type="ORF">C8P68_102149</name>
</gene>
<comment type="caution">
    <text evidence="5">The sequence shown here is derived from an EMBL/GenBank/DDBJ whole genome shotgun (WGS) entry which is preliminary data.</text>
</comment>
<dbReference type="Gene3D" id="2.160.10.10">
    <property type="entry name" value="Hexapeptide repeat proteins"/>
    <property type="match status" value="1"/>
</dbReference>
<dbReference type="SUPFAM" id="SSF51161">
    <property type="entry name" value="Trimeric LpxA-like enzymes"/>
    <property type="match status" value="1"/>
</dbReference>
<keyword evidence="2 5" id="KW-0808">Transferase</keyword>
<proteinExistence type="inferred from homology"/>
<dbReference type="OrthoDB" id="9812571at2"/>
<name>A0A2T5JC42_9SPHI</name>
<comment type="similarity">
    <text evidence="1">Belongs to the transferase hexapeptide repeat family.</text>
</comment>
<dbReference type="GO" id="GO:0008374">
    <property type="term" value="F:O-acyltransferase activity"/>
    <property type="evidence" value="ECO:0007669"/>
    <property type="project" value="TreeGrafter"/>
</dbReference>
<evidence type="ECO:0000256" key="2">
    <source>
        <dbReference type="ARBA" id="ARBA00022679"/>
    </source>
</evidence>
<evidence type="ECO:0000256" key="3">
    <source>
        <dbReference type="ARBA" id="ARBA00022737"/>
    </source>
</evidence>
<evidence type="ECO:0000256" key="1">
    <source>
        <dbReference type="ARBA" id="ARBA00007274"/>
    </source>
</evidence>
<keyword evidence="6" id="KW-1185">Reference proteome</keyword>
<reference evidence="5 6" key="1">
    <citation type="submission" date="2018-04" db="EMBL/GenBank/DDBJ databases">
        <title>Genomic Encyclopedia of Archaeal and Bacterial Type Strains, Phase II (KMG-II): from individual species to whole genera.</title>
        <authorList>
            <person name="Goeker M."/>
        </authorList>
    </citation>
    <scope>NUCLEOTIDE SEQUENCE [LARGE SCALE GENOMIC DNA]</scope>
    <source>
        <strain evidence="5 6">DSM 26809</strain>
    </source>
</reference>
<dbReference type="AlphaFoldDB" id="A0A2T5JC42"/>
<dbReference type="Proteomes" id="UP000244168">
    <property type="component" value="Unassembled WGS sequence"/>
</dbReference>
<evidence type="ECO:0000256" key="4">
    <source>
        <dbReference type="ARBA" id="ARBA00023315"/>
    </source>
</evidence>
<dbReference type="Pfam" id="PF00132">
    <property type="entry name" value="Hexapep"/>
    <property type="match status" value="1"/>
</dbReference>
<evidence type="ECO:0000313" key="6">
    <source>
        <dbReference type="Proteomes" id="UP000244168"/>
    </source>
</evidence>
<dbReference type="PANTHER" id="PTHR23416">
    <property type="entry name" value="SIALIC ACID SYNTHASE-RELATED"/>
    <property type="match status" value="1"/>
</dbReference>
<protein>
    <submittedName>
        <fullName evidence="5">Transferase family hexapeptide repeat protein</fullName>
    </submittedName>
</protein>
<dbReference type="InterPro" id="IPR011004">
    <property type="entry name" value="Trimer_LpxA-like_sf"/>
</dbReference>